<feature type="compositionally biased region" description="Low complexity" evidence="1">
    <location>
        <begin position="193"/>
        <end position="202"/>
    </location>
</feature>
<dbReference type="PANTHER" id="PTHR39606">
    <property type="entry name" value="SURFACE PROTEIN, PUTATIVE-RELATED"/>
    <property type="match status" value="1"/>
</dbReference>
<name>A0A9P4LWR5_9PEZI</name>
<gene>
    <name evidence="2" type="ORF">K490DRAFT_67783</name>
</gene>
<feature type="compositionally biased region" description="Polar residues" evidence="1">
    <location>
        <begin position="410"/>
        <end position="430"/>
    </location>
</feature>
<keyword evidence="3" id="KW-1185">Reference proteome</keyword>
<protein>
    <submittedName>
        <fullName evidence="2">Uncharacterized protein</fullName>
    </submittedName>
</protein>
<comment type="caution">
    <text evidence="2">The sequence shown here is derived from an EMBL/GenBank/DDBJ whole genome shotgun (WGS) entry which is preliminary data.</text>
</comment>
<dbReference type="OrthoDB" id="2590867at2759"/>
<feature type="compositionally biased region" description="Low complexity" evidence="1">
    <location>
        <begin position="762"/>
        <end position="777"/>
    </location>
</feature>
<evidence type="ECO:0000313" key="3">
    <source>
        <dbReference type="Proteomes" id="UP000799776"/>
    </source>
</evidence>
<feature type="compositionally biased region" description="Polar residues" evidence="1">
    <location>
        <begin position="175"/>
        <end position="185"/>
    </location>
</feature>
<accession>A0A9P4LWR5</accession>
<feature type="compositionally biased region" description="Basic and acidic residues" evidence="1">
    <location>
        <begin position="649"/>
        <end position="664"/>
    </location>
</feature>
<feature type="compositionally biased region" description="Basic and acidic residues" evidence="1">
    <location>
        <begin position="498"/>
        <end position="519"/>
    </location>
</feature>
<feature type="compositionally biased region" description="Polar residues" evidence="1">
    <location>
        <begin position="711"/>
        <end position="726"/>
    </location>
</feature>
<dbReference type="Proteomes" id="UP000799776">
    <property type="component" value="Unassembled WGS sequence"/>
</dbReference>
<organism evidence="2 3">
    <name type="scientific">Saccharata proteae CBS 121410</name>
    <dbReference type="NCBI Taxonomy" id="1314787"/>
    <lineage>
        <taxon>Eukaryota</taxon>
        <taxon>Fungi</taxon>
        <taxon>Dikarya</taxon>
        <taxon>Ascomycota</taxon>
        <taxon>Pezizomycotina</taxon>
        <taxon>Dothideomycetes</taxon>
        <taxon>Dothideomycetes incertae sedis</taxon>
        <taxon>Botryosphaeriales</taxon>
        <taxon>Saccharataceae</taxon>
        <taxon>Saccharata</taxon>
    </lineage>
</organism>
<feature type="region of interest" description="Disordered" evidence="1">
    <location>
        <begin position="33"/>
        <end position="389"/>
    </location>
</feature>
<sequence>MQRAVTAAPGGLLAPPYKFSVLATSNMEKLKNILSPGHKKDDDQLYGNDQSTADPTSHSTTHGNTSTSNTGASNTGTLSGQGSHFGSTKEHREPIVGGSHSQTSDLNPRVNPGNDKYDETRYGPGGTATTGHTTDLPDRTAGTIHSHPAAEKDDGIARQILNPGGHKYDDVRYGTTGTVEPTSHSRVNEPHGTHGTAATAGLTGAGAGAAAGAHHSGKSTPLADDGATIASVKDGVIGEKPHSKSLADSASPVRRDEPGTANVIGSGTERSFPLSGSQTTHGQHHGTHDSTLGTQSQHHGLNDGREGLAGAAGAATALPGQIGHEPGHDHAGHGHQFHGPNTSGSHGGSGPHATQTANMLDPSIGGTGHGKTAGYDGSSDPSSQHHYGRDAAMAGGATAAAGGLYEVHNKGSTPSDPASKTVGPHSSNLANIADPRVLPDAQKMKSHEAQSTATDPASMTTGPHQSNMANVADPRVLPEPEKMKGHTTLGPHQSDSLNRADPRVDSDASKLENQHHYGRDAALAGGAGAGAAGAYEAAKHHNDNPYASKGIDPRVDPSGGTSAGDHYNHPGSTVGGGAGTATGIDYNKHDNEKLEKERSKTEKKHEKEMEKHEKEAEKAEKKHEKEVEKEQKKEDKKHSGGGLISSLLHRGDRKSSADEGHKSVGEGVNPGAYPTSTEEELGKHHHNKLHKDPPAGYAGAGTGAQSGYPDATSTQHLHDSTTSSGLGNRDSGVVIDPQSGLPMDTGKYGSRDVMSGHGGQQTGTAHGATGTHGTTGAPYDPAGDGVVGSAAHGTTGSGTY</sequence>
<feature type="compositionally biased region" description="Low complexity" evidence="1">
    <location>
        <begin position="308"/>
        <end position="320"/>
    </location>
</feature>
<dbReference type="EMBL" id="ML978731">
    <property type="protein sequence ID" value="KAF2085366.1"/>
    <property type="molecule type" value="Genomic_DNA"/>
</dbReference>
<dbReference type="AlphaFoldDB" id="A0A9P4LWR5"/>
<feature type="compositionally biased region" description="Low complexity" evidence="1">
    <location>
        <begin position="56"/>
        <end position="77"/>
    </location>
</feature>
<feature type="compositionally biased region" description="Polar residues" evidence="1">
    <location>
        <begin position="449"/>
        <end position="469"/>
    </location>
</feature>
<reference evidence="2" key="1">
    <citation type="journal article" date="2020" name="Stud. Mycol.">
        <title>101 Dothideomycetes genomes: a test case for predicting lifestyles and emergence of pathogens.</title>
        <authorList>
            <person name="Haridas S."/>
            <person name="Albert R."/>
            <person name="Binder M."/>
            <person name="Bloem J."/>
            <person name="Labutti K."/>
            <person name="Salamov A."/>
            <person name="Andreopoulos B."/>
            <person name="Baker S."/>
            <person name="Barry K."/>
            <person name="Bills G."/>
            <person name="Bluhm B."/>
            <person name="Cannon C."/>
            <person name="Castanera R."/>
            <person name="Culley D."/>
            <person name="Daum C."/>
            <person name="Ezra D."/>
            <person name="Gonzalez J."/>
            <person name="Henrissat B."/>
            <person name="Kuo A."/>
            <person name="Liang C."/>
            <person name="Lipzen A."/>
            <person name="Lutzoni F."/>
            <person name="Magnuson J."/>
            <person name="Mondo S."/>
            <person name="Nolan M."/>
            <person name="Ohm R."/>
            <person name="Pangilinan J."/>
            <person name="Park H.-J."/>
            <person name="Ramirez L."/>
            <person name="Alfaro M."/>
            <person name="Sun H."/>
            <person name="Tritt A."/>
            <person name="Yoshinaga Y."/>
            <person name="Zwiers L.-H."/>
            <person name="Turgeon B."/>
            <person name="Goodwin S."/>
            <person name="Spatafora J."/>
            <person name="Crous P."/>
            <person name="Grigoriev I."/>
        </authorList>
    </citation>
    <scope>NUCLEOTIDE SEQUENCE</scope>
    <source>
        <strain evidence="2">CBS 121410</strain>
    </source>
</reference>
<proteinExistence type="predicted"/>
<evidence type="ECO:0000256" key="1">
    <source>
        <dbReference type="SAM" id="MobiDB-lite"/>
    </source>
</evidence>
<feature type="region of interest" description="Disordered" evidence="1">
    <location>
        <begin position="406"/>
        <end position="800"/>
    </location>
</feature>
<evidence type="ECO:0000313" key="2">
    <source>
        <dbReference type="EMBL" id="KAF2085366.1"/>
    </source>
</evidence>
<feature type="compositionally biased region" description="Basic and acidic residues" evidence="1">
    <location>
        <begin position="586"/>
        <end position="638"/>
    </location>
</feature>
<dbReference type="PANTHER" id="PTHR39606:SF1">
    <property type="entry name" value="CELL SURFACE PROTEIN"/>
    <property type="match status" value="1"/>
</dbReference>